<dbReference type="STRING" id="1289135.A966_12888"/>
<dbReference type="Pfam" id="PF00367">
    <property type="entry name" value="PTS_EIIB"/>
    <property type="match status" value="1"/>
</dbReference>
<keyword evidence="3" id="KW-0808">Transferase</keyword>
<dbReference type="Proteomes" id="UP000011663">
    <property type="component" value="Unassembled WGS sequence"/>
</dbReference>
<dbReference type="GO" id="GO:0015771">
    <property type="term" value="P:trehalose transport"/>
    <property type="evidence" value="ECO:0007669"/>
    <property type="project" value="TreeGrafter"/>
</dbReference>
<feature type="active site" description="Phosphocysteine intermediate; for EIIB activity" evidence="6">
    <location>
        <position position="27"/>
    </location>
</feature>
<dbReference type="InterPro" id="IPR018113">
    <property type="entry name" value="PTrfase_EIIB_Cys"/>
</dbReference>
<dbReference type="EMBL" id="ALNZ01000035">
    <property type="protein sequence ID" value="EKV55941.1"/>
    <property type="molecule type" value="Genomic_DNA"/>
</dbReference>
<keyword evidence="5" id="KW-0418">Kinase</keyword>
<proteinExistence type="predicted"/>
<dbReference type="GO" id="GO:0005886">
    <property type="term" value="C:plasma membrane"/>
    <property type="evidence" value="ECO:0007669"/>
    <property type="project" value="TreeGrafter"/>
</dbReference>
<evidence type="ECO:0000313" key="9">
    <source>
        <dbReference type="Proteomes" id="UP000011663"/>
    </source>
</evidence>
<evidence type="ECO:0000256" key="1">
    <source>
        <dbReference type="ARBA" id="ARBA00022448"/>
    </source>
</evidence>
<evidence type="ECO:0000256" key="6">
    <source>
        <dbReference type="PROSITE-ProRule" id="PRU00421"/>
    </source>
</evidence>
<name>A0A2U4FFK4_9SPIR</name>
<dbReference type="GeneID" id="66488973"/>
<evidence type="ECO:0000259" key="7">
    <source>
        <dbReference type="PROSITE" id="PS51098"/>
    </source>
</evidence>
<dbReference type="InterPro" id="IPR050558">
    <property type="entry name" value="PTS_Sugar-Specific_Components"/>
</dbReference>
<dbReference type="Gene3D" id="3.30.1360.60">
    <property type="entry name" value="Glucose permease domain IIB"/>
    <property type="match status" value="1"/>
</dbReference>
<keyword evidence="4" id="KW-0598">Phosphotransferase system</keyword>
<dbReference type="OrthoDB" id="92465at2"/>
<dbReference type="InterPro" id="IPR036878">
    <property type="entry name" value="Glu_permease_IIB"/>
</dbReference>
<dbReference type="GO" id="GO:0016301">
    <property type="term" value="F:kinase activity"/>
    <property type="evidence" value="ECO:0007669"/>
    <property type="project" value="UniProtKB-KW"/>
</dbReference>
<evidence type="ECO:0000256" key="3">
    <source>
        <dbReference type="ARBA" id="ARBA00022679"/>
    </source>
</evidence>
<evidence type="ECO:0000256" key="4">
    <source>
        <dbReference type="ARBA" id="ARBA00022683"/>
    </source>
</evidence>
<evidence type="ECO:0000313" key="8">
    <source>
        <dbReference type="EMBL" id="EKV55941.1"/>
    </source>
</evidence>
<organism evidence="8 9">
    <name type="scientific">Brachyspira hampsonii 30446</name>
    <dbReference type="NCBI Taxonomy" id="1289135"/>
    <lineage>
        <taxon>Bacteria</taxon>
        <taxon>Pseudomonadati</taxon>
        <taxon>Spirochaetota</taxon>
        <taxon>Spirochaetia</taxon>
        <taxon>Brachyspirales</taxon>
        <taxon>Brachyspiraceae</taxon>
        <taxon>Brachyspira</taxon>
    </lineage>
</organism>
<gene>
    <name evidence="8" type="ORF">A966_12888</name>
</gene>
<dbReference type="SUPFAM" id="SSF55604">
    <property type="entry name" value="Glucose permease domain IIB"/>
    <property type="match status" value="1"/>
</dbReference>
<dbReference type="RefSeq" id="WP_008726117.1">
    <property type="nucleotide sequence ID" value="NZ_JH994111.1"/>
</dbReference>
<protein>
    <submittedName>
        <fullName evidence="8">PTS system, IIabc component</fullName>
    </submittedName>
</protein>
<dbReference type="GO" id="GO:0090589">
    <property type="term" value="F:protein-phosphocysteine-trehalose phosphotransferase system transporter activity"/>
    <property type="evidence" value="ECO:0007669"/>
    <property type="project" value="TreeGrafter"/>
</dbReference>
<dbReference type="GO" id="GO:0008982">
    <property type="term" value="F:protein-N(PI)-phosphohistidine-sugar phosphotransferase activity"/>
    <property type="evidence" value="ECO:0007669"/>
    <property type="project" value="InterPro"/>
</dbReference>
<accession>A0A2U4FFK4</accession>
<dbReference type="PANTHER" id="PTHR30175">
    <property type="entry name" value="PHOSPHOTRANSFERASE SYSTEM TRANSPORT PROTEIN"/>
    <property type="match status" value="1"/>
</dbReference>
<keyword evidence="2" id="KW-0762">Sugar transport</keyword>
<dbReference type="PANTHER" id="PTHR30175:SF7">
    <property type="entry name" value="NEGATIVE REGULATOR OF SACY ACTIVITY"/>
    <property type="match status" value="1"/>
</dbReference>
<evidence type="ECO:0000256" key="5">
    <source>
        <dbReference type="ARBA" id="ARBA00022777"/>
    </source>
</evidence>
<comment type="caution">
    <text evidence="8">The sequence shown here is derived from an EMBL/GenBank/DDBJ whole genome shotgun (WGS) entry which is preliminary data.</text>
</comment>
<dbReference type="InterPro" id="IPR001996">
    <property type="entry name" value="PTS_IIB_1"/>
</dbReference>
<keyword evidence="1" id="KW-0813">Transport</keyword>
<feature type="domain" description="PTS EIIB type-1" evidence="7">
    <location>
        <begin position="5"/>
        <end position="86"/>
    </location>
</feature>
<dbReference type="PROSITE" id="PS51098">
    <property type="entry name" value="PTS_EIIB_TYPE_1"/>
    <property type="match status" value="1"/>
</dbReference>
<evidence type="ECO:0000256" key="2">
    <source>
        <dbReference type="ARBA" id="ARBA00022597"/>
    </source>
</evidence>
<dbReference type="PROSITE" id="PS01035">
    <property type="entry name" value="PTS_EIIB_TYPE_1_CYS"/>
    <property type="match status" value="1"/>
</dbReference>
<reference evidence="8 9" key="1">
    <citation type="submission" date="2012-07" db="EMBL/GenBank/DDBJ databases">
        <title>Genome sequence of Brachyspira sp. 30446, isolated from a pig with mucohaemorrhagic colitis.</title>
        <authorList>
            <person name="Rubin J.E."/>
            <person name="Fernando C."/>
            <person name="Harding J.C.S."/>
            <person name="Hill J.E."/>
        </authorList>
    </citation>
    <scope>NUCLEOTIDE SEQUENCE [LARGE SCALE GENOMIC DNA]</scope>
    <source>
        <strain evidence="8 9">30446</strain>
    </source>
</reference>
<sequence length="86" mass="9801">MELDYKKIAEDIISEVGKDNIELVSYCATRLRLIVKNREQIKDAEIEKIEGVVGVFYNSGQYQIVLSKYNVIAVYDEMAALGIRTL</sequence>
<dbReference type="AlphaFoldDB" id="A0A2U4FFK4"/>
<dbReference type="GO" id="GO:0009401">
    <property type="term" value="P:phosphoenolpyruvate-dependent sugar phosphotransferase system"/>
    <property type="evidence" value="ECO:0007669"/>
    <property type="project" value="UniProtKB-KW"/>
</dbReference>